<comment type="caution">
    <text evidence="1">The sequence shown here is derived from an EMBL/GenBank/DDBJ whole genome shotgun (WGS) entry which is preliminary data.</text>
</comment>
<dbReference type="EMBL" id="JPPY01000148">
    <property type="protein sequence ID" value="KND31477.1"/>
    <property type="molecule type" value="Genomic_DNA"/>
</dbReference>
<sequence>MTTTALPTRTGRSLVTDAEFEMLAAFCADEYTLDRPLAERVVDQALALVHVMGTTRAGAEMAPSQQVDPGWHTLVLHTTWYADWCQRQFGYFLHHEPNSKTRTRTLMNDVATRLRTAGFTVDDHLWDTTANCNPPACCGDGPCC</sequence>
<dbReference type="PATRIC" id="fig|42234.21.peg.5384"/>
<gene>
    <name evidence="1" type="ORF">IQ63_26055</name>
</gene>
<dbReference type="AlphaFoldDB" id="A0A0L0K084"/>
<proteinExistence type="predicted"/>
<dbReference type="RefSeq" id="WP_050372795.1">
    <property type="nucleotide sequence ID" value="NZ_KQ257825.1"/>
</dbReference>
<dbReference type="OrthoDB" id="5328543at2"/>
<reference evidence="2" key="1">
    <citation type="submission" date="2014-07" db="EMBL/GenBank/DDBJ databases">
        <title>Genome sequencing of plant-pathogenic Streptomyces species.</title>
        <authorList>
            <person name="Harrison J."/>
            <person name="Sapp M."/>
            <person name="Thwaites R."/>
            <person name="Studholme D.J."/>
        </authorList>
    </citation>
    <scope>NUCLEOTIDE SEQUENCE [LARGE SCALE GENOMIC DNA]</scope>
    <source>
        <strain evidence="2">NCPPB 4445</strain>
    </source>
</reference>
<name>A0A0L0K084_9ACTN</name>
<dbReference type="Proteomes" id="UP000037151">
    <property type="component" value="Unassembled WGS sequence"/>
</dbReference>
<evidence type="ECO:0000313" key="1">
    <source>
        <dbReference type="EMBL" id="KND31477.1"/>
    </source>
</evidence>
<evidence type="ECO:0000313" key="2">
    <source>
        <dbReference type="Proteomes" id="UP000037151"/>
    </source>
</evidence>
<accession>A0A0L0K084</accession>
<protein>
    <submittedName>
        <fullName evidence="1">Uncharacterized protein</fullName>
    </submittedName>
</protein>
<organism evidence="1 2">
    <name type="scientific">Streptomyces acidiscabies</name>
    <dbReference type="NCBI Taxonomy" id="42234"/>
    <lineage>
        <taxon>Bacteria</taxon>
        <taxon>Bacillati</taxon>
        <taxon>Actinomycetota</taxon>
        <taxon>Actinomycetes</taxon>
        <taxon>Kitasatosporales</taxon>
        <taxon>Streptomycetaceae</taxon>
        <taxon>Streptomyces</taxon>
    </lineage>
</organism>